<dbReference type="AlphaFoldDB" id="A0A9D3W449"/>
<feature type="region of interest" description="Disordered" evidence="1">
    <location>
        <begin position="57"/>
        <end position="88"/>
    </location>
</feature>
<comment type="caution">
    <text evidence="2">The sequence shown here is derived from an EMBL/GenBank/DDBJ whole genome shotgun (WGS) entry which is preliminary data.</text>
</comment>
<feature type="compositionally biased region" description="Acidic residues" evidence="1">
    <location>
        <begin position="60"/>
        <end position="69"/>
    </location>
</feature>
<dbReference type="Proteomes" id="UP000828251">
    <property type="component" value="Unassembled WGS sequence"/>
</dbReference>
<feature type="compositionally biased region" description="Basic and acidic residues" evidence="1">
    <location>
        <begin position="70"/>
        <end position="88"/>
    </location>
</feature>
<name>A0A9D3W449_9ROSI</name>
<reference evidence="2 3" key="1">
    <citation type="journal article" date="2021" name="Plant Biotechnol. J.">
        <title>Multi-omics assisted identification of the key and species-specific regulatory components of drought-tolerant mechanisms in Gossypium stocksii.</title>
        <authorList>
            <person name="Yu D."/>
            <person name="Ke L."/>
            <person name="Zhang D."/>
            <person name="Wu Y."/>
            <person name="Sun Y."/>
            <person name="Mei J."/>
            <person name="Sun J."/>
            <person name="Sun Y."/>
        </authorList>
    </citation>
    <scope>NUCLEOTIDE SEQUENCE [LARGE SCALE GENOMIC DNA]</scope>
    <source>
        <strain evidence="3">cv. E1</strain>
        <tissue evidence="2">Leaf</tissue>
    </source>
</reference>
<sequence>MRLHIDFLHPLAPINADGSSLSLTIVAANMSTEAEVESPTTQLCGVDDDKSNTVVKCDNEGTDEEGDTSAEEKATDANKWEDSKLEPI</sequence>
<evidence type="ECO:0000313" key="2">
    <source>
        <dbReference type="EMBL" id="KAH1107613.1"/>
    </source>
</evidence>
<protein>
    <submittedName>
        <fullName evidence="2">Uncharacterized protein</fullName>
    </submittedName>
</protein>
<organism evidence="2 3">
    <name type="scientific">Gossypium stocksii</name>
    <dbReference type="NCBI Taxonomy" id="47602"/>
    <lineage>
        <taxon>Eukaryota</taxon>
        <taxon>Viridiplantae</taxon>
        <taxon>Streptophyta</taxon>
        <taxon>Embryophyta</taxon>
        <taxon>Tracheophyta</taxon>
        <taxon>Spermatophyta</taxon>
        <taxon>Magnoliopsida</taxon>
        <taxon>eudicotyledons</taxon>
        <taxon>Gunneridae</taxon>
        <taxon>Pentapetalae</taxon>
        <taxon>rosids</taxon>
        <taxon>malvids</taxon>
        <taxon>Malvales</taxon>
        <taxon>Malvaceae</taxon>
        <taxon>Malvoideae</taxon>
        <taxon>Gossypium</taxon>
    </lineage>
</organism>
<proteinExistence type="predicted"/>
<gene>
    <name evidence="2" type="ORF">J1N35_011381</name>
</gene>
<dbReference type="EMBL" id="JAIQCV010000004">
    <property type="protein sequence ID" value="KAH1107613.1"/>
    <property type="molecule type" value="Genomic_DNA"/>
</dbReference>
<evidence type="ECO:0000256" key="1">
    <source>
        <dbReference type="SAM" id="MobiDB-lite"/>
    </source>
</evidence>
<evidence type="ECO:0000313" key="3">
    <source>
        <dbReference type="Proteomes" id="UP000828251"/>
    </source>
</evidence>
<accession>A0A9D3W449</accession>
<keyword evidence="3" id="KW-1185">Reference proteome</keyword>